<dbReference type="EMBL" id="VSSQ01040458">
    <property type="protein sequence ID" value="MPM93710.1"/>
    <property type="molecule type" value="Genomic_DNA"/>
</dbReference>
<sequence>MGAVSFDAGFGGVLNVVVVNDDDLVFLREPPGNLAVEQRVQREDGGQHPLQAASVENGDHQFDEGALAVGEEGFAVCRFAELFGQVEGLARVGQAESLDFLVRQGRARQCVDDAVCLVQPQYLRYFRRVLEHVSRAEAEGARGLRLLDQVDRQLLQVILAAVQVKAQVLLEPKDVLDQCGPFLLDFIALEEPEQDDQGDDQQYDAELRQGEQ</sequence>
<feature type="compositionally biased region" description="Acidic residues" evidence="1">
    <location>
        <begin position="192"/>
        <end position="203"/>
    </location>
</feature>
<name>A0A645DW26_9ZZZZ</name>
<proteinExistence type="predicted"/>
<accession>A0A645DW26</accession>
<evidence type="ECO:0000256" key="1">
    <source>
        <dbReference type="SAM" id="MobiDB-lite"/>
    </source>
</evidence>
<protein>
    <submittedName>
        <fullName evidence="2">Uncharacterized protein</fullName>
    </submittedName>
</protein>
<feature type="region of interest" description="Disordered" evidence="1">
    <location>
        <begin position="192"/>
        <end position="212"/>
    </location>
</feature>
<evidence type="ECO:0000313" key="2">
    <source>
        <dbReference type="EMBL" id="MPM93710.1"/>
    </source>
</evidence>
<gene>
    <name evidence="2" type="ORF">SDC9_140852</name>
</gene>
<reference evidence="2" key="1">
    <citation type="submission" date="2019-08" db="EMBL/GenBank/DDBJ databases">
        <authorList>
            <person name="Kucharzyk K."/>
            <person name="Murdoch R.W."/>
            <person name="Higgins S."/>
            <person name="Loffler F."/>
        </authorList>
    </citation>
    <scope>NUCLEOTIDE SEQUENCE</scope>
</reference>
<organism evidence="2">
    <name type="scientific">bioreactor metagenome</name>
    <dbReference type="NCBI Taxonomy" id="1076179"/>
    <lineage>
        <taxon>unclassified sequences</taxon>
        <taxon>metagenomes</taxon>
        <taxon>ecological metagenomes</taxon>
    </lineage>
</organism>
<dbReference type="AlphaFoldDB" id="A0A645DW26"/>
<comment type="caution">
    <text evidence="2">The sequence shown here is derived from an EMBL/GenBank/DDBJ whole genome shotgun (WGS) entry which is preliminary data.</text>
</comment>